<reference evidence="1 2" key="1">
    <citation type="journal article" date="2013" name="Proc. Natl. Acad. Sci. U.S.A.">
        <title>Genome of Phaeocystis globosa virus PgV-16T highlights the common ancestry of the largest known DNA viruses infecting eukaryotes.</title>
        <authorList>
            <person name="Santini S."/>
            <person name="Jeudy S."/>
            <person name="Bartoli J."/>
            <person name="Poirot O."/>
            <person name="Lescot M."/>
            <person name="Abergel C."/>
            <person name="Barbe V."/>
            <person name="Wommack K.E."/>
            <person name="Noordeloos A.A."/>
            <person name="Brussaard C.P."/>
            <person name="Claverie J.M."/>
        </authorList>
    </citation>
    <scope>NUCLEOTIDE SEQUENCE [LARGE SCALE GENOMIC DNA]</scope>
    <source>
        <strain evidence="1 2">16T</strain>
    </source>
</reference>
<evidence type="ECO:0000313" key="2">
    <source>
        <dbReference type="Proteomes" id="UP000204225"/>
    </source>
</evidence>
<name>A0AC59EWW8_9VIRU</name>
<accession>A0AC59EWW8</accession>
<organism evidence="1 2">
    <name type="scientific">Phaeocystis globosa virus PgV-16T</name>
    <dbReference type="NCBI Taxonomy" id="3071227"/>
    <lineage>
        <taxon>Viruses</taxon>
        <taxon>Varidnaviria</taxon>
        <taxon>Bamfordvirae</taxon>
        <taxon>Nucleocytoviricota</taxon>
        <taxon>Megaviricetes</taxon>
        <taxon>Imitervirales</taxon>
        <taxon>Mesomimiviridae</taxon>
        <taxon>Tethysvirus</taxon>
        <taxon>Tethysvirus hollandense</taxon>
    </lineage>
</organism>
<sequence length="282" mass="32919">MSNETRKLCASCLKLDFNKTLRSSNKRKPKWLNKINYVEEFVKKNAENFTNRHPKNYNNVIKLDVGKKFSNRKILYWCAKPSNKLVINGAKEAYGNFSNSGVATVDENGFAKIKFLVPQNYKTVIKNENENTTFFKHIHYVISNKNNTYWIFSVLTKLIHNNYNYKEFIQKLNSKIVVVLNVLPCEYYEKDHIPNTFNLPVSKIKKMSIKELNEWFSSVIDSHYPKLKKFIPDKLKLYEIPIISYCGHNKCSASKNGAEELMKKGFVNVSLYEDGMKGYYKA</sequence>
<protein>
    <submittedName>
        <fullName evidence="1">Rhodanese-like domain protein</fullName>
    </submittedName>
</protein>
<dbReference type="Proteomes" id="UP000204225">
    <property type="component" value="Segment"/>
</dbReference>
<evidence type="ECO:0000313" key="1">
    <source>
        <dbReference type="EMBL" id="AGM15437.1"/>
    </source>
</evidence>
<gene>
    <name evidence="1" type="ORF">PGCG_00125</name>
</gene>
<dbReference type="EMBL" id="KC662249">
    <property type="protein sequence ID" value="AGM15437.1"/>
    <property type="molecule type" value="Genomic_DNA"/>
</dbReference>
<proteinExistence type="predicted"/>
<keyword evidence="2" id="KW-1185">Reference proteome</keyword>